<dbReference type="EMBL" id="SMFR01000007">
    <property type="protein sequence ID" value="TCJ90178.1"/>
    <property type="molecule type" value="Genomic_DNA"/>
</dbReference>
<keyword evidence="2" id="KW-1185">Reference proteome</keyword>
<proteinExistence type="predicted"/>
<evidence type="ECO:0000313" key="1">
    <source>
        <dbReference type="EMBL" id="TCJ90178.1"/>
    </source>
</evidence>
<comment type="caution">
    <text evidence="1">The sequence shown here is derived from an EMBL/GenBank/DDBJ whole genome shotgun (WGS) entry which is preliminary data.</text>
</comment>
<accession>A0A4R1FEF6</accession>
<reference evidence="1 2" key="1">
    <citation type="submission" date="2019-03" db="EMBL/GenBank/DDBJ databases">
        <title>Genomic Encyclopedia of Type Strains, Phase IV (KMG-IV): sequencing the most valuable type-strain genomes for metagenomic binning, comparative biology and taxonomic classification.</title>
        <authorList>
            <person name="Goeker M."/>
        </authorList>
    </citation>
    <scope>NUCLEOTIDE SEQUENCE [LARGE SCALE GENOMIC DNA]</scope>
    <source>
        <strain evidence="1 2">DSM 44684</strain>
    </source>
</reference>
<name>A0A4R1FEF6_9NOCA</name>
<gene>
    <name evidence="1" type="ORF">DFR71_6067</name>
</gene>
<sequence length="41" mass="4337">MSRADAPSTGLGGARTFTGHACPRFRNLIEIFSADEEIALG</sequence>
<dbReference type="STRING" id="1210063.GCA_001612665_06058"/>
<protein>
    <submittedName>
        <fullName evidence="1">Uncharacterized protein</fullName>
    </submittedName>
</protein>
<dbReference type="Proteomes" id="UP000294856">
    <property type="component" value="Unassembled WGS sequence"/>
</dbReference>
<dbReference type="AlphaFoldDB" id="A0A4R1FEF6"/>
<evidence type="ECO:0000313" key="2">
    <source>
        <dbReference type="Proteomes" id="UP000294856"/>
    </source>
</evidence>
<organism evidence="1 2">
    <name type="scientific">Nocardia alba</name>
    <dbReference type="NCBI Taxonomy" id="225051"/>
    <lineage>
        <taxon>Bacteria</taxon>
        <taxon>Bacillati</taxon>
        <taxon>Actinomycetota</taxon>
        <taxon>Actinomycetes</taxon>
        <taxon>Mycobacteriales</taxon>
        <taxon>Nocardiaceae</taxon>
        <taxon>Nocardia</taxon>
    </lineage>
</organism>